<dbReference type="GO" id="GO:0045892">
    <property type="term" value="P:negative regulation of DNA-templated transcription"/>
    <property type="evidence" value="ECO:0007669"/>
    <property type="project" value="TreeGrafter"/>
</dbReference>
<evidence type="ECO:0000313" key="7">
    <source>
        <dbReference type="Proteomes" id="UP000295163"/>
    </source>
</evidence>
<name>A0A4R5YHF0_KOCRO</name>
<keyword evidence="1" id="KW-0805">Transcription regulation</keyword>
<dbReference type="PROSITE" id="PS50949">
    <property type="entry name" value="HTH_GNTR"/>
    <property type="match status" value="1"/>
</dbReference>
<comment type="caution">
    <text evidence="6">The sequence shown here is derived from an EMBL/GenBank/DDBJ whole genome shotgun (WGS) entry which is preliminary data.</text>
</comment>
<dbReference type="PANTHER" id="PTHR44846">
    <property type="entry name" value="MANNOSYL-D-GLYCERATE TRANSPORT/METABOLISM SYSTEM REPRESSOR MNGR-RELATED"/>
    <property type="match status" value="1"/>
</dbReference>
<evidence type="ECO:0000256" key="3">
    <source>
        <dbReference type="ARBA" id="ARBA00023163"/>
    </source>
</evidence>
<dbReference type="InterPro" id="IPR050679">
    <property type="entry name" value="Bact_HTH_transcr_reg"/>
</dbReference>
<sequence>MTATLSLPIDRNSPVPLYHQLALLLEGAVHSGALAPGTKLDNELELASRLRIARVTVRSALQHLVEAGLVERTPGSGTHVTPPHRWVHPPAHSTSQQSL</sequence>
<organism evidence="6 7">
    <name type="scientific">Kocuria rosea</name>
    <name type="common">Deinococcus erythromyxa</name>
    <name type="synonym">Micrococcus rubens</name>
    <dbReference type="NCBI Taxonomy" id="1275"/>
    <lineage>
        <taxon>Bacteria</taxon>
        <taxon>Bacillati</taxon>
        <taxon>Actinomycetota</taxon>
        <taxon>Actinomycetes</taxon>
        <taxon>Micrococcales</taxon>
        <taxon>Micrococcaceae</taxon>
        <taxon>Kocuria</taxon>
    </lineage>
</organism>
<reference evidence="6 7" key="1">
    <citation type="submission" date="2019-03" db="EMBL/GenBank/DDBJ databases">
        <title>Genome Sequencing and Assembly of Various Microbes Isolated from Partially Reclaimed Soil and Acid Mine Drainage (AMD) Site.</title>
        <authorList>
            <person name="Steinbock B."/>
            <person name="Bechtold R."/>
            <person name="Sevigny J.L."/>
            <person name="Thomas D."/>
            <person name="Cuthill L.R."/>
            <person name="Aveiro Johannsen E.J."/>
            <person name="Thomas K."/>
            <person name="Ghosh A."/>
        </authorList>
    </citation>
    <scope>NUCLEOTIDE SEQUENCE [LARGE SCALE GENOMIC DNA]</scope>
    <source>
        <strain evidence="6 7">S-A3</strain>
    </source>
</reference>
<dbReference type="GO" id="GO:0003700">
    <property type="term" value="F:DNA-binding transcription factor activity"/>
    <property type="evidence" value="ECO:0007669"/>
    <property type="project" value="InterPro"/>
</dbReference>
<evidence type="ECO:0000256" key="1">
    <source>
        <dbReference type="ARBA" id="ARBA00023015"/>
    </source>
</evidence>
<keyword evidence="2" id="KW-0238">DNA-binding</keyword>
<dbReference type="PANTHER" id="PTHR44846:SF17">
    <property type="entry name" value="GNTR-FAMILY TRANSCRIPTIONAL REGULATOR"/>
    <property type="match status" value="1"/>
</dbReference>
<dbReference type="SMART" id="SM00345">
    <property type="entry name" value="HTH_GNTR"/>
    <property type="match status" value="1"/>
</dbReference>
<feature type="domain" description="HTH gntR-type" evidence="5">
    <location>
        <begin position="15"/>
        <end position="83"/>
    </location>
</feature>
<evidence type="ECO:0000256" key="2">
    <source>
        <dbReference type="ARBA" id="ARBA00023125"/>
    </source>
</evidence>
<dbReference type="RefSeq" id="WP_133410031.1">
    <property type="nucleotide sequence ID" value="NZ_SMZT01000003.1"/>
</dbReference>
<dbReference type="GO" id="GO:0003677">
    <property type="term" value="F:DNA binding"/>
    <property type="evidence" value="ECO:0007669"/>
    <property type="project" value="UniProtKB-KW"/>
</dbReference>
<evidence type="ECO:0000259" key="5">
    <source>
        <dbReference type="PROSITE" id="PS50949"/>
    </source>
</evidence>
<dbReference type="Gene3D" id="1.10.10.10">
    <property type="entry name" value="Winged helix-like DNA-binding domain superfamily/Winged helix DNA-binding domain"/>
    <property type="match status" value="1"/>
</dbReference>
<protein>
    <submittedName>
        <fullName evidence="6">GntR family transcriptional regulator</fullName>
    </submittedName>
</protein>
<dbReference type="InterPro" id="IPR000524">
    <property type="entry name" value="Tscrpt_reg_HTH_GntR"/>
</dbReference>
<dbReference type="CDD" id="cd07377">
    <property type="entry name" value="WHTH_GntR"/>
    <property type="match status" value="1"/>
</dbReference>
<dbReference type="InterPro" id="IPR036388">
    <property type="entry name" value="WH-like_DNA-bd_sf"/>
</dbReference>
<dbReference type="SUPFAM" id="SSF46785">
    <property type="entry name" value="Winged helix' DNA-binding domain"/>
    <property type="match status" value="1"/>
</dbReference>
<dbReference type="GeneID" id="64347300"/>
<dbReference type="AlphaFoldDB" id="A0A4R5YHF0"/>
<dbReference type="EMBL" id="SMZT01000003">
    <property type="protein sequence ID" value="TDL42723.1"/>
    <property type="molecule type" value="Genomic_DNA"/>
</dbReference>
<evidence type="ECO:0000313" key="6">
    <source>
        <dbReference type="EMBL" id="TDL42723.1"/>
    </source>
</evidence>
<dbReference type="PRINTS" id="PR00035">
    <property type="entry name" value="HTHGNTR"/>
</dbReference>
<evidence type="ECO:0000256" key="4">
    <source>
        <dbReference type="SAM" id="MobiDB-lite"/>
    </source>
</evidence>
<feature type="region of interest" description="Disordered" evidence="4">
    <location>
        <begin position="72"/>
        <end position="99"/>
    </location>
</feature>
<dbReference type="Proteomes" id="UP000295163">
    <property type="component" value="Unassembled WGS sequence"/>
</dbReference>
<proteinExistence type="predicted"/>
<gene>
    <name evidence="6" type="ORF">E2R59_07720</name>
</gene>
<dbReference type="InterPro" id="IPR036390">
    <property type="entry name" value="WH_DNA-bd_sf"/>
</dbReference>
<dbReference type="Pfam" id="PF00392">
    <property type="entry name" value="GntR"/>
    <property type="match status" value="1"/>
</dbReference>
<accession>A0A4R5YHF0</accession>
<keyword evidence="3" id="KW-0804">Transcription</keyword>